<dbReference type="EMBL" id="CMVM020000228">
    <property type="status" value="NOT_ANNOTATED_CDS"/>
    <property type="molecule type" value="Genomic_DNA"/>
</dbReference>
<reference evidence="3" key="1">
    <citation type="submission" date="2013-10" db="EMBL/GenBank/DDBJ databases">
        <title>Genome sequencing of Onchocerca volvulus.</title>
        <authorList>
            <person name="Cotton J."/>
            <person name="Tsai J."/>
            <person name="Stanley E."/>
            <person name="Tracey A."/>
            <person name="Holroyd N."/>
            <person name="Lustigman S."/>
            <person name="Berriman M."/>
        </authorList>
    </citation>
    <scope>NUCLEOTIDE SEQUENCE</scope>
</reference>
<protein>
    <submittedName>
        <fullName evidence="2">Uncharacterized protein</fullName>
    </submittedName>
</protein>
<dbReference type="Proteomes" id="UP000024404">
    <property type="component" value="Unassembled WGS sequence"/>
</dbReference>
<keyword evidence="1" id="KW-0472">Membrane</keyword>
<name>A0A8R1XYJ5_ONCVO</name>
<evidence type="ECO:0000313" key="3">
    <source>
        <dbReference type="Proteomes" id="UP000024404"/>
    </source>
</evidence>
<feature type="transmembrane region" description="Helical" evidence="1">
    <location>
        <begin position="76"/>
        <end position="99"/>
    </location>
</feature>
<accession>A0A8R1XYJ5</accession>
<dbReference type="AlphaFoldDB" id="A0A8R1XYJ5"/>
<sequence>MNDTFYHNGSNYFNGTGDSDVPKCADLGLYCSQLYTTKRLISYIATIGNFVVIPFILYLTFAKVKDGFFKYFTLNLMFPCITSAIANFTVDIINIIRLFHSMKGNGIYLYDIQHWARLCIGLGGIWFHALMLYAVIICYLPYVKPLFYSKNFTKK</sequence>
<proteinExistence type="predicted"/>
<keyword evidence="1" id="KW-0812">Transmembrane</keyword>
<feature type="transmembrane region" description="Helical" evidence="1">
    <location>
        <begin position="40"/>
        <end position="61"/>
    </location>
</feature>
<dbReference type="EnsemblMetazoa" id="OVOC7675.1">
    <property type="protein sequence ID" value="OVOC7675.1"/>
    <property type="gene ID" value="WBGene00244484"/>
</dbReference>
<keyword evidence="3" id="KW-1185">Reference proteome</keyword>
<evidence type="ECO:0000313" key="2">
    <source>
        <dbReference type="EnsemblMetazoa" id="OVOC7675.1"/>
    </source>
</evidence>
<reference evidence="2" key="2">
    <citation type="submission" date="2022-06" db="UniProtKB">
        <authorList>
            <consortium name="EnsemblMetazoa"/>
        </authorList>
    </citation>
    <scope>IDENTIFICATION</scope>
</reference>
<feature type="transmembrane region" description="Helical" evidence="1">
    <location>
        <begin position="120"/>
        <end position="142"/>
    </location>
</feature>
<evidence type="ECO:0000256" key="1">
    <source>
        <dbReference type="SAM" id="Phobius"/>
    </source>
</evidence>
<keyword evidence="1" id="KW-1133">Transmembrane helix</keyword>
<organism evidence="2 3">
    <name type="scientific">Onchocerca volvulus</name>
    <dbReference type="NCBI Taxonomy" id="6282"/>
    <lineage>
        <taxon>Eukaryota</taxon>
        <taxon>Metazoa</taxon>
        <taxon>Ecdysozoa</taxon>
        <taxon>Nematoda</taxon>
        <taxon>Chromadorea</taxon>
        <taxon>Rhabditida</taxon>
        <taxon>Spirurina</taxon>
        <taxon>Spiruromorpha</taxon>
        <taxon>Filarioidea</taxon>
        <taxon>Onchocercidae</taxon>
        <taxon>Onchocerca</taxon>
    </lineage>
</organism>